<proteinExistence type="inferred from homology"/>
<dbReference type="eggNOG" id="KOG0019">
    <property type="taxonomic scope" value="Eukaryota"/>
</dbReference>
<dbReference type="AlphaFoldDB" id="U5CXW6"/>
<keyword evidence="5" id="KW-1185">Reference proteome</keyword>
<dbReference type="SUPFAM" id="SSF110942">
    <property type="entry name" value="HSP90 C-terminal domain"/>
    <property type="match status" value="1"/>
</dbReference>
<sequence>MSIHRTRPSCGRGGVDGKRVGPDKNDRSVKDSMTLHFETALLTLGFSLDDPNTFAGRIHMMLKFGLSINEDEAAKNIDMLPLEEDGYERARSKKLTMKLAHEDLSLSLSLTS</sequence>
<organism evidence="4 5">
    <name type="scientific">Amborella trichopoda</name>
    <dbReference type="NCBI Taxonomy" id="13333"/>
    <lineage>
        <taxon>Eukaryota</taxon>
        <taxon>Viridiplantae</taxon>
        <taxon>Streptophyta</taxon>
        <taxon>Embryophyta</taxon>
        <taxon>Tracheophyta</taxon>
        <taxon>Spermatophyta</taxon>
        <taxon>Magnoliopsida</taxon>
        <taxon>Amborellales</taxon>
        <taxon>Amborellaceae</taxon>
        <taxon>Amborella</taxon>
    </lineage>
</organism>
<dbReference type="Gene3D" id="1.20.120.790">
    <property type="entry name" value="Heat shock protein 90, C-terminal domain"/>
    <property type="match status" value="1"/>
</dbReference>
<dbReference type="InterPro" id="IPR001404">
    <property type="entry name" value="Hsp90_fam"/>
</dbReference>
<name>U5CXW6_AMBTC</name>
<evidence type="ECO:0000313" key="5">
    <source>
        <dbReference type="Proteomes" id="UP000017836"/>
    </source>
</evidence>
<dbReference type="Gramene" id="ERN18176">
    <property type="protein sequence ID" value="ERN18176"/>
    <property type="gene ID" value="AMTR_s00054p00176730"/>
</dbReference>
<dbReference type="GO" id="GO:0016887">
    <property type="term" value="F:ATP hydrolysis activity"/>
    <property type="evidence" value="ECO:0007669"/>
    <property type="project" value="InterPro"/>
</dbReference>
<dbReference type="HOGENOM" id="CLU_2149229_0_0_1"/>
<evidence type="ECO:0000256" key="2">
    <source>
        <dbReference type="ARBA" id="ARBA00023186"/>
    </source>
</evidence>
<feature type="compositionally biased region" description="Basic and acidic residues" evidence="3">
    <location>
        <begin position="15"/>
        <end position="29"/>
    </location>
</feature>
<reference evidence="5" key="1">
    <citation type="journal article" date="2013" name="Science">
        <title>The Amborella genome and the evolution of flowering plants.</title>
        <authorList>
            <consortium name="Amborella Genome Project"/>
        </authorList>
    </citation>
    <scope>NUCLEOTIDE SEQUENCE [LARGE SCALE GENOMIC DNA]</scope>
</reference>
<comment type="similarity">
    <text evidence="1">Belongs to the heat shock protein 90 family.</text>
</comment>
<dbReference type="Pfam" id="PF00183">
    <property type="entry name" value="HSP90"/>
    <property type="match status" value="1"/>
</dbReference>
<gene>
    <name evidence="4" type="ORF">AMTR_s00054p00176730</name>
</gene>
<accession>U5CXW6</accession>
<dbReference type="Proteomes" id="UP000017836">
    <property type="component" value="Unassembled WGS sequence"/>
</dbReference>
<dbReference type="OMA" id="TFAAKIY"/>
<dbReference type="EMBL" id="KI392271">
    <property type="protein sequence ID" value="ERN18176.1"/>
    <property type="molecule type" value="Genomic_DNA"/>
</dbReference>
<keyword evidence="2" id="KW-0143">Chaperone</keyword>
<dbReference type="InterPro" id="IPR037196">
    <property type="entry name" value="HSP90_C"/>
</dbReference>
<dbReference type="GO" id="GO:0051082">
    <property type="term" value="F:unfolded protein binding"/>
    <property type="evidence" value="ECO:0007669"/>
    <property type="project" value="InterPro"/>
</dbReference>
<evidence type="ECO:0000313" key="4">
    <source>
        <dbReference type="EMBL" id="ERN18176.1"/>
    </source>
</evidence>
<protein>
    <submittedName>
        <fullName evidence="4">Uncharacterized protein</fullName>
    </submittedName>
</protein>
<dbReference type="GO" id="GO:0140662">
    <property type="term" value="F:ATP-dependent protein folding chaperone"/>
    <property type="evidence" value="ECO:0007669"/>
    <property type="project" value="InterPro"/>
</dbReference>
<dbReference type="STRING" id="13333.U5CXW6"/>
<dbReference type="GO" id="GO:0005524">
    <property type="term" value="F:ATP binding"/>
    <property type="evidence" value="ECO:0007669"/>
    <property type="project" value="InterPro"/>
</dbReference>
<feature type="region of interest" description="Disordered" evidence="3">
    <location>
        <begin position="1"/>
        <end position="29"/>
    </location>
</feature>
<evidence type="ECO:0000256" key="1">
    <source>
        <dbReference type="ARBA" id="ARBA00008239"/>
    </source>
</evidence>
<evidence type="ECO:0000256" key="3">
    <source>
        <dbReference type="SAM" id="MobiDB-lite"/>
    </source>
</evidence>